<protein>
    <recommendedName>
        <fullName evidence="4">DUF4870 domain-containing protein</fullName>
    </recommendedName>
</protein>
<organism evidence="2 3">
    <name type="scientific">Ectobacillus ponti</name>
    <dbReference type="NCBI Taxonomy" id="2961894"/>
    <lineage>
        <taxon>Bacteria</taxon>
        <taxon>Bacillati</taxon>
        <taxon>Bacillota</taxon>
        <taxon>Bacilli</taxon>
        <taxon>Bacillales</taxon>
        <taxon>Bacillaceae</taxon>
        <taxon>Ectobacillus</taxon>
    </lineage>
</organism>
<keyword evidence="1" id="KW-0812">Transmembrane</keyword>
<evidence type="ECO:0000313" key="2">
    <source>
        <dbReference type="EMBL" id="MCP8970611.1"/>
    </source>
</evidence>
<keyword evidence="3" id="KW-1185">Reference proteome</keyword>
<evidence type="ECO:0000256" key="1">
    <source>
        <dbReference type="SAM" id="Phobius"/>
    </source>
</evidence>
<dbReference type="Proteomes" id="UP001156102">
    <property type="component" value="Unassembled WGS sequence"/>
</dbReference>
<sequence>MHSTKRLVAAGCYFSVLFAPFLFPVVVCFALPDAEVKWHAKRALISHLIPYGSLAGLIVVWMSAPEGAVMAAGTFVVLLIMFLLSLISYIWNLVKGVQLLMKL</sequence>
<accession>A0AA41X820</accession>
<comment type="caution">
    <text evidence="2">The sequence shown here is derived from an EMBL/GenBank/DDBJ whole genome shotgun (WGS) entry which is preliminary data.</text>
</comment>
<evidence type="ECO:0000313" key="3">
    <source>
        <dbReference type="Proteomes" id="UP001156102"/>
    </source>
</evidence>
<gene>
    <name evidence="2" type="ORF">NK662_19010</name>
</gene>
<dbReference type="AlphaFoldDB" id="A0AA41X820"/>
<feature type="transmembrane region" description="Helical" evidence="1">
    <location>
        <begin position="6"/>
        <end position="31"/>
    </location>
</feature>
<proteinExistence type="predicted"/>
<name>A0AA41X820_9BACI</name>
<dbReference type="EMBL" id="JANCLT010000013">
    <property type="protein sequence ID" value="MCP8970611.1"/>
    <property type="molecule type" value="Genomic_DNA"/>
</dbReference>
<dbReference type="RefSeq" id="WP_254760532.1">
    <property type="nucleotide sequence ID" value="NZ_JANCLT010000013.1"/>
</dbReference>
<keyword evidence="1" id="KW-0472">Membrane</keyword>
<reference evidence="2" key="1">
    <citation type="submission" date="2022-07" db="EMBL/GenBank/DDBJ databases">
        <authorList>
            <person name="Li W.-J."/>
            <person name="Deng Q.-Q."/>
        </authorList>
    </citation>
    <scope>NUCLEOTIDE SEQUENCE</scope>
    <source>
        <strain evidence="2">SYSU M60031</strain>
    </source>
</reference>
<feature type="transmembrane region" description="Helical" evidence="1">
    <location>
        <begin position="43"/>
        <end position="64"/>
    </location>
</feature>
<feature type="transmembrane region" description="Helical" evidence="1">
    <location>
        <begin position="70"/>
        <end position="94"/>
    </location>
</feature>
<evidence type="ECO:0008006" key="4">
    <source>
        <dbReference type="Google" id="ProtNLM"/>
    </source>
</evidence>
<keyword evidence="1" id="KW-1133">Transmembrane helix</keyword>